<feature type="transmembrane region" description="Helical" evidence="11">
    <location>
        <begin position="51"/>
        <end position="73"/>
    </location>
</feature>
<evidence type="ECO:0000256" key="8">
    <source>
        <dbReference type="ARBA" id="ARBA00022989"/>
    </source>
</evidence>
<evidence type="ECO:0000256" key="2">
    <source>
        <dbReference type="ARBA" id="ARBA00008445"/>
    </source>
</evidence>
<evidence type="ECO:0000256" key="7">
    <source>
        <dbReference type="ARBA" id="ARBA00022927"/>
    </source>
</evidence>
<evidence type="ECO:0000256" key="10">
    <source>
        <dbReference type="ARBA" id="ARBA00023136"/>
    </source>
</evidence>
<dbReference type="GO" id="GO:0009306">
    <property type="term" value="P:protein secretion"/>
    <property type="evidence" value="ECO:0007669"/>
    <property type="project" value="UniProtKB-UniRule"/>
</dbReference>
<dbReference type="GO" id="GO:0065002">
    <property type="term" value="P:intracellular protein transmembrane transport"/>
    <property type="evidence" value="ECO:0007669"/>
    <property type="project" value="TreeGrafter"/>
</dbReference>
<evidence type="ECO:0000256" key="3">
    <source>
        <dbReference type="ARBA" id="ARBA00017876"/>
    </source>
</evidence>
<dbReference type="PANTHER" id="PTHR34182">
    <property type="entry name" value="PROTEIN-EXPORT MEMBRANE PROTEIN SECG"/>
    <property type="match status" value="1"/>
</dbReference>
<dbReference type="Pfam" id="PF03840">
    <property type="entry name" value="SecG"/>
    <property type="match status" value="1"/>
</dbReference>
<name>A0A1R4HJ84_9GAMM</name>
<feature type="compositionally biased region" description="Basic residues" evidence="12">
    <location>
        <begin position="192"/>
        <end position="206"/>
    </location>
</feature>
<evidence type="ECO:0000256" key="4">
    <source>
        <dbReference type="ARBA" id="ARBA00022448"/>
    </source>
</evidence>
<dbReference type="Proteomes" id="UP000195442">
    <property type="component" value="Unassembled WGS sequence"/>
</dbReference>
<accession>A0A1R4HJ84</accession>
<feature type="compositionally biased region" description="Low complexity" evidence="12">
    <location>
        <begin position="133"/>
        <end position="150"/>
    </location>
</feature>
<keyword evidence="5 11" id="KW-1003">Cell membrane</keyword>
<evidence type="ECO:0000256" key="5">
    <source>
        <dbReference type="ARBA" id="ARBA00022475"/>
    </source>
</evidence>
<dbReference type="PRINTS" id="PR01651">
    <property type="entry name" value="SECGEXPORT"/>
</dbReference>
<comment type="similarity">
    <text evidence="2 11">Belongs to the SecG family.</text>
</comment>
<dbReference type="GO" id="GO:0015450">
    <property type="term" value="F:protein-transporting ATPase activity"/>
    <property type="evidence" value="ECO:0007669"/>
    <property type="project" value="UniProtKB-UniRule"/>
</dbReference>
<keyword evidence="10 11" id="KW-0472">Membrane</keyword>
<feature type="region of interest" description="Disordered" evidence="12">
    <location>
        <begin position="130"/>
        <end position="213"/>
    </location>
</feature>
<keyword evidence="14" id="KW-1185">Reference proteome</keyword>
<dbReference type="AlphaFoldDB" id="A0A1R4HJ84"/>
<proteinExistence type="inferred from homology"/>
<evidence type="ECO:0000256" key="1">
    <source>
        <dbReference type="ARBA" id="ARBA00004651"/>
    </source>
</evidence>
<dbReference type="GO" id="GO:0005886">
    <property type="term" value="C:plasma membrane"/>
    <property type="evidence" value="ECO:0007669"/>
    <property type="project" value="UniProtKB-SubCell"/>
</dbReference>
<comment type="function">
    <text evidence="11">Involved in protein export. Participates in an early event of protein translocation.</text>
</comment>
<keyword evidence="4 11" id="KW-0813">Transport</keyword>
<feature type="region of interest" description="Disordered" evidence="12">
    <location>
        <begin position="91"/>
        <end position="117"/>
    </location>
</feature>
<feature type="compositionally biased region" description="Basic and acidic residues" evidence="12">
    <location>
        <begin position="159"/>
        <end position="191"/>
    </location>
</feature>
<dbReference type="InterPro" id="IPR004692">
    <property type="entry name" value="SecG"/>
</dbReference>
<dbReference type="PANTHER" id="PTHR34182:SF1">
    <property type="entry name" value="PROTEIN-EXPORT MEMBRANE PROTEIN SECG"/>
    <property type="match status" value="1"/>
</dbReference>
<dbReference type="EMBL" id="FUKJ01000463">
    <property type="protein sequence ID" value="SJM96269.1"/>
    <property type="molecule type" value="Genomic_DNA"/>
</dbReference>
<comment type="caution">
    <text evidence="11">Lacks conserved residue(s) required for the propagation of feature annotation.</text>
</comment>
<dbReference type="RefSeq" id="WP_256969660.1">
    <property type="nucleotide sequence ID" value="NZ_FUKJ01000463.1"/>
</dbReference>
<sequence length="213" mass="21877">MYQVIIAIHVLLGLGIIGLVMMQQGKGADAGASFGSGSAGSVFGAQGAASFLSRTTAILATLFFITSLGLAVINGHKGAAYDIMNTPAAGDAPSVPGTSTMPSIPGIPSTPGVDTTTSNMDDVVKPPSMSQTAAEAKAAIPAAVEPPKAETTAVPAKEATIEKIEVPKAEPIKTVDEKKEPEKHGKHEKQDKHGKHEKKSSKHSSKTKADKKA</sequence>
<evidence type="ECO:0000313" key="13">
    <source>
        <dbReference type="EMBL" id="SJM96269.1"/>
    </source>
</evidence>
<gene>
    <name evidence="13" type="ORF">CRENPOLYSF2_950005</name>
</gene>
<protein>
    <recommendedName>
        <fullName evidence="3 11">Protein-export membrane protein SecG</fullName>
    </recommendedName>
</protein>
<reference evidence="14" key="1">
    <citation type="submission" date="2017-02" db="EMBL/GenBank/DDBJ databases">
        <authorList>
            <person name="Daims H."/>
        </authorList>
    </citation>
    <scope>NUCLEOTIDE SEQUENCE [LARGE SCALE GENOMIC DNA]</scope>
</reference>
<organism evidence="13 14">
    <name type="scientific">Crenothrix polyspora</name>
    <dbReference type="NCBI Taxonomy" id="360316"/>
    <lineage>
        <taxon>Bacteria</taxon>
        <taxon>Pseudomonadati</taxon>
        <taxon>Pseudomonadota</taxon>
        <taxon>Gammaproteobacteria</taxon>
        <taxon>Methylococcales</taxon>
        <taxon>Crenotrichaceae</taxon>
        <taxon>Crenothrix</taxon>
    </lineage>
</organism>
<evidence type="ECO:0000256" key="9">
    <source>
        <dbReference type="ARBA" id="ARBA00023010"/>
    </source>
</evidence>
<dbReference type="NCBIfam" id="TIGR00810">
    <property type="entry name" value="secG"/>
    <property type="match status" value="1"/>
</dbReference>
<keyword evidence="8 11" id="KW-1133">Transmembrane helix</keyword>
<evidence type="ECO:0000313" key="14">
    <source>
        <dbReference type="Proteomes" id="UP000195442"/>
    </source>
</evidence>
<keyword evidence="6 11" id="KW-0812">Transmembrane</keyword>
<evidence type="ECO:0000256" key="6">
    <source>
        <dbReference type="ARBA" id="ARBA00022692"/>
    </source>
</evidence>
<evidence type="ECO:0000256" key="12">
    <source>
        <dbReference type="SAM" id="MobiDB-lite"/>
    </source>
</evidence>
<evidence type="ECO:0000256" key="11">
    <source>
        <dbReference type="RuleBase" id="RU365087"/>
    </source>
</evidence>
<keyword evidence="7 11" id="KW-0653">Protein transport</keyword>
<keyword evidence="9 11" id="KW-0811">Translocation</keyword>
<dbReference type="GO" id="GO:0043952">
    <property type="term" value="P:protein transport by the Sec complex"/>
    <property type="evidence" value="ECO:0007669"/>
    <property type="project" value="TreeGrafter"/>
</dbReference>
<comment type="subcellular location">
    <subcellularLocation>
        <location evidence="1 11">Cell membrane</location>
        <topology evidence="1 11">Multi-pass membrane protein</topology>
    </subcellularLocation>
</comment>